<comment type="similarity">
    <text evidence="1">Belongs to the nuclease type I family.</text>
</comment>
<dbReference type="SUPFAM" id="SSF48537">
    <property type="entry name" value="Phospholipase C/P1 nuclease"/>
    <property type="match status" value="1"/>
</dbReference>
<protein>
    <recommendedName>
        <fullName evidence="11">Nuclease S1</fullName>
    </recommendedName>
</protein>
<dbReference type="GO" id="GO:0003676">
    <property type="term" value="F:nucleic acid binding"/>
    <property type="evidence" value="ECO:0007669"/>
    <property type="project" value="InterPro"/>
</dbReference>
<feature type="signal peptide" evidence="8">
    <location>
        <begin position="1"/>
        <end position="20"/>
    </location>
</feature>
<dbReference type="EMBL" id="NJET01000275">
    <property type="protein sequence ID" value="PHH58897.1"/>
    <property type="molecule type" value="Genomic_DNA"/>
</dbReference>
<evidence type="ECO:0000256" key="6">
    <source>
        <dbReference type="ARBA" id="ARBA00023157"/>
    </source>
</evidence>
<dbReference type="InterPro" id="IPR003154">
    <property type="entry name" value="S1/P1nuclease"/>
</dbReference>
<comment type="caution">
    <text evidence="9">The sequence shown here is derived from an EMBL/GenBank/DDBJ whole genome shotgun (WGS) entry which is preliminary data.</text>
</comment>
<keyword evidence="10" id="KW-1185">Reference proteome</keyword>
<dbReference type="AlphaFoldDB" id="A0A2C5XR29"/>
<dbReference type="PANTHER" id="PTHR33146">
    <property type="entry name" value="ENDONUCLEASE 4"/>
    <property type="match status" value="1"/>
</dbReference>
<evidence type="ECO:0000256" key="3">
    <source>
        <dbReference type="ARBA" id="ARBA00022723"/>
    </source>
</evidence>
<dbReference type="InterPro" id="IPR008947">
    <property type="entry name" value="PLipase_C/P1_nuclease_dom_sf"/>
</dbReference>
<keyword evidence="5" id="KW-0378">Hydrolase</keyword>
<keyword evidence="3" id="KW-0479">Metal-binding</keyword>
<accession>A0A2C5XR29</accession>
<evidence type="ECO:0000313" key="10">
    <source>
        <dbReference type="Proteomes" id="UP000226192"/>
    </source>
</evidence>
<sequence length="303" mass="33423">MKITLGAINLALVSLPGALCWGTFGHMTTAYLASNLVSNTTEAHFQQVLQSQQDDYLAHVASWADSVRYTKWGAFTKTFHFIDAHDDPPMSCNVDLERDCKQTGCVINALANYTQQSLDASLPALLRAQAAKFVIHFVGDLHQPMHNEDVAQGGNGIHVLWDGKPFNLHHVWDSSIAEKWVGGLRGSPDALAKKWAEELATEISSGKYASEKETWLKDMNINDANGTALAWSREANALVCTYVFPQGPKAIQGQELGGDYYFKAGPVVERQIARAGYRMAAWLDSIADALSKYSNERQMSEEL</sequence>
<dbReference type="GO" id="GO:0004519">
    <property type="term" value="F:endonuclease activity"/>
    <property type="evidence" value="ECO:0007669"/>
    <property type="project" value="UniProtKB-KW"/>
</dbReference>
<proteinExistence type="inferred from homology"/>
<keyword evidence="7" id="KW-0325">Glycoprotein</keyword>
<evidence type="ECO:0000256" key="4">
    <source>
        <dbReference type="ARBA" id="ARBA00022759"/>
    </source>
</evidence>
<evidence type="ECO:0000256" key="2">
    <source>
        <dbReference type="ARBA" id="ARBA00022722"/>
    </source>
</evidence>
<gene>
    <name evidence="9" type="ORF">CDD81_4169</name>
</gene>
<reference evidence="9 10" key="1">
    <citation type="submission" date="2017-06" db="EMBL/GenBank/DDBJ databases">
        <title>Ant-infecting Ophiocordyceps genomes reveal a high diversity of potential behavioral manipulation genes and a possible major role for enterotoxins.</title>
        <authorList>
            <person name="De Bekker C."/>
            <person name="Evans H.C."/>
            <person name="Brachmann A."/>
            <person name="Hughes D.P."/>
        </authorList>
    </citation>
    <scope>NUCLEOTIDE SEQUENCE [LARGE SCALE GENOMIC DNA]</scope>
    <source>
        <strain evidence="9 10">Map64</strain>
    </source>
</reference>
<evidence type="ECO:0000256" key="5">
    <source>
        <dbReference type="ARBA" id="ARBA00022801"/>
    </source>
</evidence>
<name>A0A2C5XR29_9HYPO</name>
<organism evidence="9 10">
    <name type="scientific">Ophiocordyceps australis</name>
    <dbReference type="NCBI Taxonomy" id="1399860"/>
    <lineage>
        <taxon>Eukaryota</taxon>
        <taxon>Fungi</taxon>
        <taxon>Dikarya</taxon>
        <taxon>Ascomycota</taxon>
        <taxon>Pezizomycotina</taxon>
        <taxon>Sordariomycetes</taxon>
        <taxon>Hypocreomycetidae</taxon>
        <taxon>Hypocreales</taxon>
        <taxon>Ophiocordycipitaceae</taxon>
        <taxon>Ophiocordyceps</taxon>
    </lineage>
</organism>
<dbReference type="Pfam" id="PF02265">
    <property type="entry name" value="S1-P1_nuclease"/>
    <property type="match status" value="1"/>
</dbReference>
<dbReference type="GO" id="GO:0046872">
    <property type="term" value="F:metal ion binding"/>
    <property type="evidence" value="ECO:0007669"/>
    <property type="project" value="UniProtKB-KW"/>
</dbReference>
<dbReference type="Gene3D" id="1.10.575.10">
    <property type="entry name" value="P1 Nuclease"/>
    <property type="match status" value="1"/>
</dbReference>
<dbReference type="OrthoDB" id="441446at2759"/>
<dbReference type="GO" id="GO:0016788">
    <property type="term" value="F:hydrolase activity, acting on ester bonds"/>
    <property type="evidence" value="ECO:0007669"/>
    <property type="project" value="InterPro"/>
</dbReference>
<keyword evidence="8" id="KW-0732">Signal</keyword>
<keyword evidence="4" id="KW-0255">Endonuclease</keyword>
<dbReference type="CDD" id="cd11010">
    <property type="entry name" value="S1-P1_nuclease"/>
    <property type="match status" value="1"/>
</dbReference>
<evidence type="ECO:0000256" key="1">
    <source>
        <dbReference type="ARBA" id="ARBA00009547"/>
    </source>
</evidence>
<dbReference type="STRING" id="1399860.A0A2C5XR29"/>
<evidence type="ECO:0000313" key="9">
    <source>
        <dbReference type="EMBL" id="PHH58897.1"/>
    </source>
</evidence>
<dbReference type="PANTHER" id="PTHR33146:SF26">
    <property type="entry name" value="ENDONUCLEASE 4"/>
    <property type="match status" value="1"/>
</dbReference>
<keyword evidence="6" id="KW-1015">Disulfide bond</keyword>
<keyword evidence="2" id="KW-0540">Nuclease</keyword>
<dbReference type="GO" id="GO:0006308">
    <property type="term" value="P:DNA catabolic process"/>
    <property type="evidence" value="ECO:0007669"/>
    <property type="project" value="InterPro"/>
</dbReference>
<dbReference type="Proteomes" id="UP000226192">
    <property type="component" value="Unassembled WGS sequence"/>
</dbReference>
<evidence type="ECO:0008006" key="11">
    <source>
        <dbReference type="Google" id="ProtNLM"/>
    </source>
</evidence>
<evidence type="ECO:0000256" key="8">
    <source>
        <dbReference type="SAM" id="SignalP"/>
    </source>
</evidence>
<feature type="chain" id="PRO_5013016422" description="Nuclease S1" evidence="8">
    <location>
        <begin position="21"/>
        <end position="303"/>
    </location>
</feature>
<evidence type="ECO:0000256" key="7">
    <source>
        <dbReference type="ARBA" id="ARBA00023180"/>
    </source>
</evidence>